<dbReference type="GO" id="GO:0008168">
    <property type="term" value="F:methyltransferase activity"/>
    <property type="evidence" value="ECO:0007669"/>
    <property type="project" value="UniProtKB-KW"/>
</dbReference>
<dbReference type="PANTHER" id="PTHR13184:SF5">
    <property type="entry name" value="METHYLTRANSFERASE-LIKE PROTEIN 17, MITOCHONDRIAL"/>
    <property type="match status" value="1"/>
</dbReference>
<dbReference type="Proteomes" id="UP000288805">
    <property type="component" value="Unassembled WGS sequence"/>
</dbReference>
<evidence type="ECO:0000256" key="4">
    <source>
        <dbReference type="ARBA" id="ARBA00023004"/>
    </source>
</evidence>
<keyword evidence="9" id="KW-0808">Transferase</keyword>
<feature type="region of interest" description="Disordered" evidence="8">
    <location>
        <begin position="546"/>
        <end position="569"/>
    </location>
</feature>
<evidence type="ECO:0000256" key="5">
    <source>
        <dbReference type="ARBA" id="ARBA00023014"/>
    </source>
</evidence>
<comment type="function">
    <text evidence="7">Mitochondrial ribosome (mitoribosome) assembly factor. Binds at the interface of the head and body domains of the mitochondrial small ribosomal subunit (mt-SSU), occluding the mRNA channel and preventing compaction of the head domain towards the body. Probable inactive methyltransferase: retains the characteristic folding and ability to bind S-adenosyl-L-methionine, but it probably lost its methyltransferase activity.</text>
</comment>
<evidence type="ECO:0000256" key="1">
    <source>
        <dbReference type="ARBA" id="ARBA00004173"/>
    </source>
</evidence>
<dbReference type="GO" id="GO:0032259">
    <property type="term" value="P:methylation"/>
    <property type="evidence" value="ECO:0007669"/>
    <property type="project" value="UniProtKB-KW"/>
</dbReference>
<feature type="compositionally biased region" description="Basic and acidic residues" evidence="8">
    <location>
        <begin position="38"/>
        <end position="48"/>
    </location>
</feature>
<dbReference type="GO" id="GO:0006412">
    <property type="term" value="P:translation"/>
    <property type="evidence" value="ECO:0007669"/>
    <property type="project" value="InterPro"/>
</dbReference>
<evidence type="ECO:0000313" key="10">
    <source>
        <dbReference type="Proteomes" id="UP000288805"/>
    </source>
</evidence>
<gene>
    <name evidence="9" type="primary">Mettl17_1</name>
    <name evidence="9" type="ORF">CK203_024241</name>
</gene>
<keyword evidence="3" id="KW-0809">Transit peptide</keyword>
<dbReference type="Gene3D" id="3.40.50.150">
    <property type="entry name" value="Vaccinia Virus protein VP39"/>
    <property type="match status" value="1"/>
</dbReference>
<dbReference type="GO" id="GO:0046872">
    <property type="term" value="F:metal ion binding"/>
    <property type="evidence" value="ECO:0007669"/>
    <property type="project" value="UniProtKB-KW"/>
</dbReference>
<organism evidence="9 10">
    <name type="scientific">Vitis vinifera</name>
    <name type="common">Grape</name>
    <dbReference type="NCBI Taxonomy" id="29760"/>
    <lineage>
        <taxon>Eukaryota</taxon>
        <taxon>Viridiplantae</taxon>
        <taxon>Streptophyta</taxon>
        <taxon>Embryophyta</taxon>
        <taxon>Tracheophyta</taxon>
        <taxon>Spermatophyta</taxon>
        <taxon>Magnoliopsida</taxon>
        <taxon>eudicotyledons</taxon>
        <taxon>Gunneridae</taxon>
        <taxon>Pentapetalae</taxon>
        <taxon>rosids</taxon>
        <taxon>Vitales</taxon>
        <taxon>Vitaceae</taxon>
        <taxon>Viteae</taxon>
        <taxon>Vitis</taxon>
    </lineage>
</organism>
<reference evidence="9 10" key="1">
    <citation type="journal article" date="2018" name="PLoS Genet.">
        <title>Population sequencing reveals clonal diversity and ancestral inbreeding in the grapevine cultivar Chardonnay.</title>
        <authorList>
            <person name="Roach M.J."/>
            <person name="Johnson D.L."/>
            <person name="Bohlmann J."/>
            <person name="van Vuuren H.J."/>
            <person name="Jones S.J."/>
            <person name="Pretorius I.S."/>
            <person name="Schmidt S.A."/>
            <person name="Borneman A.R."/>
        </authorList>
    </citation>
    <scope>NUCLEOTIDE SEQUENCE [LARGE SCALE GENOMIC DNA]</scope>
    <source>
        <strain evidence="10">cv. Chardonnay</strain>
        <tissue evidence="9">Leaf</tissue>
    </source>
</reference>
<dbReference type="InterPro" id="IPR052571">
    <property type="entry name" value="Mt_RNA_Methyltransferase"/>
</dbReference>
<feature type="compositionally biased region" description="Polar residues" evidence="8">
    <location>
        <begin position="1"/>
        <end position="32"/>
    </location>
</feature>
<dbReference type="Pfam" id="PF09243">
    <property type="entry name" value="Rsm22"/>
    <property type="match status" value="2"/>
</dbReference>
<dbReference type="GO" id="GO:0051536">
    <property type="term" value="F:iron-sulfur cluster binding"/>
    <property type="evidence" value="ECO:0007669"/>
    <property type="project" value="UniProtKB-KW"/>
</dbReference>
<dbReference type="PANTHER" id="PTHR13184">
    <property type="entry name" value="37S RIBOSOMAL PROTEIN S22"/>
    <property type="match status" value="1"/>
</dbReference>
<comment type="caution">
    <text evidence="9">The sequence shown here is derived from an EMBL/GenBank/DDBJ whole genome shotgun (WGS) entry which is preliminary data.</text>
</comment>
<keyword evidence="6" id="KW-0496">Mitochondrion</keyword>
<evidence type="ECO:0000256" key="7">
    <source>
        <dbReference type="ARBA" id="ARBA00045681"/>
    </source>
</evidence>
<sequence length="629" mass="71633">MELNTSPTNFEPHSPVEASTPSRTQAHTQVPRPNSLDPKAKINCEARNVKPSLKPPKNTQQPPEKLPKGTSIAPEMAALVPETAQRIFTPEALRSAAKQSERCHIVPVRLRRAIKKFLREQEEPHMKRKVLRLSESFCEIKDVNLLLTASTSRELVEDPLKSMERSKRWKIKSAYGDIGLKYRDDETVAYVASRMPAVYSACYRVLSEVRRRLPGFSPAGVLDFGSGTGSALWALREIWPRTLERINLVEPSKSMQRVSQSLIQDQKNLPLIHSYDSIQALTQNISKSEREHDLVIASYVLGEIPSLKDRITIVRQLWDLTRDVLVLVEPGTPQGSNIISQMRSHILWMEKRRSRKNEDASDEISKDKMALKGGAYIVAPCPHDGPCPLEKTGKYCHFVQRLQRTTSQRAYKRSKGEPLRGFEDEKFCFVAFKRGQRPRPAPFQVMGNSCIQHEDVDDHISPVKSLKCMKVRISYWNELDGMSGSGEPWPLDGMKFDTLKEQHAKRNPEDLEIDFEDQFQLEDEDIPYQEDPVSYDSDVIETAAIDDDNEEEEEEEGDEETTNADLGSGWGRIIFTPVRRGKQVAMDVCRATNREGSEGSFDRVVITQSKNPTLHRQARRSLWGDLWPF</sequence>
<feature type="region of interest" description="Disordered" evidence="8">
    <location>
        <begin position="1"/>
        <end position="69"/>
    </location>
</feature>
<protein>
    <submittedName>
        <fullName evidence="9">Methyltransferase-like protein 17, mitochondrial</fullName>
    </submittedName>
</protein>
<dbReference type="SUPFAM" id="SSF53335">
    <property type="entry name" value="S-adenosyl-L-methionine-dependent methyltransferases"/>
    <property type="match status" value="1"/>
</dbReference>
<keyword evidence="9" id="KW-0489">Methyltransferase</keyword>
<accession>A0A438I4S5</accession>
<evidence type="ECO:0000313" key="9">
    <source>
        <dbReference type="EMBL" id="RVW91704.1"/>
    </source>
</evidence>
<dbReference type="InterPro" id="IPR029063">
    <property type="entry name" value="SAM-dependent_MTases_sf"/>
</dbReference>
<keyword evidence="5" id="KW-0411">Iron-sulfur</keyword>
<proteinExistence type="predicted"/>
<dbReference type="InterPro" id="IPR015324">
    <property type="entry name" value="Ribosomal_Rsm22-like"/>
</dbReference>
<evidence type="ECO:0000256" key="3">
    <source>
        <dbReference type="ARBA" id="ARBA00022946"/>
    </source>
</evidence>
<feature type="compositionally biased region" description="Acidic residues" evidence="8">
    <location>
        <begin position="546"/>
        <end position="562"/>
    </location>
</feature>
<keyword evidence="2" id="KW-0479">Metal-binding</keyword>
<evidence type="ECO:0000256" key="8">
    <source>
        <dbReference type="SAM" id="MobiDB-lite"/>
    </source>
</evidence>
<keyword evidence="4" id="KW-0408">Iron</keyword>
<comment type="subcellular location">
    <subcellularLocation>
        <location evidence="1">Mitochondrion</location>
    </subcellularLocation>
</comment>
<name>A0A438I4S5_VITVI</name>
<evidence type="ECO:0000256" key="6">
    <source>
        <dbReference type="ARBA" id="ARBA00023128"/>
    </source>
</evidence>
<evidence type="ECO:0000256" key="2">
    <source>
        <dbReference type="ARBA" id="ARBA00022723"/>
    </source>
</evidence>
<dbReference type="GO" id="GO:0005739">
    <property type="term" value="C:mitochondrion"/>
    <property type="evidence" value="ECO:0007669"/>
    <property type="project" value="UniProtKB-SubCell"/>
</dbReference>
<dbReference type="AlphaFoldDB" id="A0A438I4S5"/>
<dbReference type="EMBL" id="QGNW01000143">
    <property type="protein sequence ID" value="RVW91704.1"/>
    <property type="molecule type" value="Genomic_DNA"/>
</dbReference>